<dbReference type="InterPro" id="IPR018236">
    <property type="entry name" value="SAICAR_synthetase_CS"/>
</dbReference>
<dbReference type="PROSITE" id="PS01058">
    <property type="entry name" value="SAICAR_SYNTHETASE_2"/>
    <property type="match status" value="1"/>
</dbReference>
<feature type="compositionally biased region" description="Polar residues" evidence="14">
    <location>
        <begin position="436"/>
        <end position="446"/>
    </location>
</feature>
<dbReference type="SMART" id="SM01210">
    <property type="entry name" value="GARS_C"/>
    <property type="match status" value="1"/>
</dbReference>
<proteinExistence type="inferred from homology"/>
<comment type="caution">
    <text evidence="16">The sequence shown here is derived from an EMBL/GenBank/DDBJ whole genome shotgun (WGS) entry which is preliminary data.</text>
</comment>
<dbReference type="NCBIfam" id="TIGR00081">
    <property type="entry name" value="purC"/>
    <property type="match status" value="1"/>
</dbReference>
<protein>
    <recommendedName>
        <fullName evidence="12 13">Multifunctional fusion protein</fullName>
    </recommendedName>
    <domain>
        <recommendedName>
            <fullName evidence="13">Phosphoribosylamine--glycine ligase</fullName>
            <ecNumber evidence="13">6.3.4.13</ecNumber>
        </recommendedName>
        <alternativeName>
            <fullName evidence="13">GARS</fullName>
        </alternativeName>
        <alternativeName>
            <fullName evidence="13">Glycinamide ribonucleotide synthetase</fullName>
        </alternativeName>
        <alternativeName>
            <fullName evidence="13">Phosphoribosylglycinamide synthetase</fullName>
        </alternativeName>
    </domain>
    <domain>
        <recommendedName>
            <fullName evidence="12">Phosphoribosylaminoimidazole-succinocarboxamide synthase</fullName>
            <ecNumber evidence="12">6.3.2.6</ecNumber>
        </recommendedName>
        <alternativeName>
            <fullName evidence="12">SAICAR synthetase</fullName>
        </alternativeName>
    </domain>
</protein>
<evidence type="ECO:0000256" key="9">
    <source>
        <dbReference type="ARBA" id="ARBA00022840"/>
    </source>
</evidence>
<evidence type="ECO:0000256" key="12">
    <source>
        <dbReference type="HAMAP-Rule" id="MF_00137"/>
    </source>
</evidence>
<comment type="pathway">
    <text evidence="4 13">Purine metabolism; IMP biosynthesis via de novo pathway; N(1)-(5-phospho-D-ribosyl)glycinamide from 5-phospho-alpha-D-ribose 1-diphosphate: step 2/2.</text>
</comment>
<dbReference type="HAMAP" id="MF_00137">
    <property type="entry name" value="SAICAR_synth"/>
    <property type="match status" value="1"/>
</dbReference>
<evidence type="ECO:0000259" key="15">
    <source>
        <dbReference type="PROSITE" id="PS50975"/>
    </source>
</evidence>
<name>A0ABS2L8V1_9MICO</name>
<dbReference type="InterPro" id="IPR020559">
    <property type="entry name" value="PRibGlycinamide_synth_CS"/>
</dbReference>
<keyword evidence="9 12" id="KW-0067">ATP-binding</keyword>
<dbReference type="InterPro" id="IPR020561">
    <property type="entry name" value="PRibGlycinamid_synth_ATP-grasp"/>
</dbReference>
<dbReference type="Pfam" id="PF02844">
    <property type="entry name" value="GARS_N"/>
    <property type="match status" value="1"/>
</dbReference>
<comment type="similarity">
    <text evidence="10 13">Belongs to the GARS family.</text>
</comment>
<dbReference type="InterPro" id="IPR020562">
    <property type="entry name" value="PRibGlycinamide_synth_N"/>
</dbReference>
<organism evidence="16 17">
    <name type="scientific">Subtercola frigoramans</name>
    <dbReference type="NCBI Taxonomy" id="120298"/>
    <lineage>
        <taxon>Bacteria</taxon>
        <taxon>Bacillati</taxon>
        <taxon>Actinomycetota</taxon>
        <taxon>Actinomycetes</taxon>
        <taxon>Micrococcales</taxon>
        <taxon>Microbacteriaceae</taxon>
        <taxon>Subtercola</taxon>
    </lineage>
</organism>
<dbReference type="InterPro" id="IPR020560">
    <property type="entry name" value="PRibGlycinamide_synth_C-dom"/>
</dbReference>
<evidence type="ECO:0000256" key="6">
    <source>
        <dbReference type="ARBA" id="ARBA00022598"/>
    </source>
</evidence>
<dbReference type="SUPFAM" id="SSF56059">
    <property type="entry name" value="Glutathione synthetase ATP-binding domain-like"/>
    <property type="match status" value="1"/>
</dbReference>
<dbReference type="GO" id="GO:0004637">
    <property type="term" value="F:phosphoribosylamine-glycine ligase activity"/>
    <property type="evidence" value="ECO:0007669"/>
    <property type="project" value="UniProtKB-EC"/>
</dbReference>
<sequence length="787" mass="81593">MKILVLGSGAREHAIVSALLGEDEIHEIMVAPGNAGIASASTNVTVAPLDANDPGAVTNFANQHSIQLVVIGPEAPLVAGVADALRTRGIAVFGPSQAAAALEGSKTFAKRIMDAAGVPTGRALRAVTSADVESALDSFGAPYVVKADGLAAGKGVLVTSDRAAAQQHASTWLAHGDVLFEEFLDGQEVSLFFVSDGHTVVPLSPAQDYKRLLNGDQGPNTGGMGAYSPLPWLDDEFESEEDFVQEVLVSIALPTIRQLAHEGTPFVGLLYCGLILTSSGIRVIEFNARFGDPETQVVLPRLTSSLSGLLLAAATGTLGAVPQPTFSTDRAVTVVLASENYPEPPVVGREITGLAAAAEVEGVHVTHAATAFGASAEGQVDDRLLSTGGRVLSVVALGSTFTEARRRAYAAIGLIGLEGSHYRTDIAARVEEQAAGGSTSDGTSAVGSGLALDSESPTSGIATSGPAAAAAGGTVAGADPGIPSSAEQIDGWRHVYSGKVRDLYVPAASTSLADATAVLVVASDRVSAFDFVLEPGIPQKGELLTTLSRWWFGQLDGFANHVLEGSSVAQSTPAGGAAPAVPARFAARSMVVKPLDMFPIECVVRGYLAGSGWAEYQKTQSVCGVALPAGLRDGDRLPSPIYTPAFKAELGDHDENITFERTVELVGGDVAAELRRLSLEVYARASGIAEARGIILADTKFEFGADRDTGEITLADEVLTSDSSRFWDAAAYGSGERTASFDKQIVRNWLAANWDKTGTPPALPAAIVEQTAARYRELIARLTGPVA</sequence>
<feature type="region of interest" description="Disordered" evidence="14">
    <location>
        <begin position="433"/>
        <end position="466"/>
    </location>
</feature>
<dbReference type="Proteomes" id="UP000776164">
    <property type="component" value="Unassembled WGS sequence"/>
</dbReference>
<dbReference type="Gene3D" id="3.40.50.20">
    <property type="match status" value="1"/>
</dbReference>
<comment type="cofactor">
    <cofactor evidence="1">
        <name>Mn(2+)</name>
        <dbReference type="ChEBI" id="CHEBI:29035"/>
    </cofactor>
</comment>
<dbReference type="CDD" id="cd01414">
    <property type="entry name" value="SAICAR_synt_Sc"/>
    <property type="match status" value="1"/>
</dbReference>
<keyword evidence="17" id="KW-1185">Reference proteome</keyword>
<dbReference type="EC" id="6.3.4.13" evidence="13"/>
<evidence type="ECO:0000256" key="3">
    <source>
        <dbReference type="ARBA" id="ARBA00004672"/>
    </source>
</evidence>
<evidence type="ECO:0000256" key="10">
    <source>
        <dbReference type="ARBA" id="ARBA00038345"/>
    </source>
</evidence>
<comment type="catalytic activity">
    <reaction evidence="13">
        <text>5-phospho-beta-D-ribosylamine + glycine + ATP = N(1)-(5-phospho-beta-D-ribosyl)glycinamide + ADP + phosphate + H(+)</text>
        <dbReference type="Rhea" id="RHEA:17453"/>
        <dbReference type="ChEBI" id="CHEBI:15378"/>
        <dbReference type="ChEBI" id="CHEBI:30616"/>
        <dbReference type="ChEBI" id="CHEBI:43474"/>
        <dbReference type="ChEBI" id="CHEBI:57305"/>
        <dbReference type="ChEBI" id="CHEBI:58681"/>
        <dbReference type="ChEBI" id="CHEBI:143788"/>
        <dbReference type="ChEBI" id="CHEBI:456216"/>
        <dbReference type="EC" id="6.3.4.13"/>
    </reaction>
</comment>
<evidence type="ECO:0000313" key="17">
    <source>
        <dbReference type="Proteomes" id="UP000776164"/>
    </source>
</evidence>
<comment type="cofactor">
    <cofactor evidence="2">
        <name>Mg(2+)</name>
        <dbReference type="ChEBI" id="CHEBI:18420"/>
    </cofactor>
</comment>
<dbReference type="Gene3D" id="3.90.600.10">
    <property type="entry name" value="Phosphoribosylglycinamide synthetase, C-terminal domain"/>
    <property type="match status" value="1"/>
</dbReference>
<dbReference type="SUPFAM" id="SSF56104">
    <property type="entry name" value="SAICAR synthase-like"/>
    <property type="match status" value="1"/>
</dbReference>
<dbReference type="PROSITE" id="PS50975">
    <property type="entry name" value="ATP_GRASP"/>
    <property type="match status" value="1"/>
</dbReference>
<dbReference type="InterPro" id="IPR001636">
    <property type="entry name" value="SAICAR_synth"/>
</dbReference>
<gene>
    <name evidence="13" type="primary">purD</name>
    <name evidence="12" type="synonym">purC</name>
    <name evidence="16" type="ORF">JOE66_003162</name>
</gene>
<dbReference type="InterPro" id="IPR011054">
    <property type="entry name" value="Rudment_hybrid_motif"/>
</dbReference>
<evidence type="ECO:0000256" key="14">
    <source>
        <dbReference type="SAM" id="MobiDB-lite"/>
    </source>
</evidence>
<comment type="similarity">
    <text evidence="5 12">Belongs to the SAICAR synthetase family.</text>
</comment>
<comment type="pathway">
    <text evidence="3 12">Purine metabolism; IMP biosynthesis via de novo pathway; 5-amino-1-(5-phospho-D-ribosyl)imidazole-4-carboxamide from 5-amino-1-(5-phospho-D-ribosyl)imidazole-4-carboxylate: step 1/2.</text>
</comment>
<dbReference type="Gene3D" id="3.30.1490.20">
    <property type="entry name" value="ATP-grasp fold, A domain"/>
    <property type="match status" value="1"/>
</dbReference>
<keyword evidence="7 12" id="KW-0547">Nucleotide-binding</keyword>
<dbReference type="Pfam" id="PF02843">
    <property type="entry name" value="GARS_C"/>
    <property type="match status" value="1"/>
</dbReference>
<dbReference type="NCBIfam" id="NF010568">
    <property type="entry name" value="PRK13961.1"/>
    <property type="match status" value="1"/>
</dbReference>
<evidence type="ECO:0000256" key="8">
    <source>
        <dbReference type="ARBA" id="ARBA00022755"/>
    </source>
</evidence>
<dbReference type="HAMAP" id="MF_00138">
    <property type="entry name" value="GARS"/>
    <property type="match status" value="1"/>
</dbReference>
<accession>A0ABS2L8V1</accession>
<reference evidence="16 17" key="1">
    <citation type="submission" date="2021-01" db="EMBL/GenBank/DDBJ databases">
        <title>Sequencing the genomes of 1000 actinobacteria strains.</title>
        <authorList>
            <person name="Klenk H.-P."/>
        </authorList>
    </citation>
    <scope>NUCLEOTIDE SEQUENCE [LARGE SCALE GENOMIC DNA]</scope>
    <source>
        <strain evidence="16 17">DSM 13057</strain>
    </source>
</reference>
<keyword evidence="6 12" id="KW-0436">Ligase</keyword>
<evidence type="ECO:0000256" key="2">
    <source>
        <dbReference type="ARBA" id="ARBA00001946"/>
    </source>
</evidence>
<dbReference type="PROSITE" id="PS01057">
    <property type="entry name" value="SAICAR_SYNTHETASE_1"/>
    <property type="match status" value="1"/>
</dbReference>
<dbReference type="Pfam" id="PF01259">
    <property type="entry name" value="SAICAR_synt"/>
    <property type="match status" value="1"/>
</dbReference>
<feature type="domain" description="ATP-grasp" evidence="15">
    <location>
        <begin position="110"/>
        <end position="315"/>
    </location>
</feature>
<dbReference type="PANTHER" id="PTHR43472:SF1">
    <property type="entry name" value="PHOSPHORIBOSYLAMINE--GLYCINE LIGASE, CHLOROPLASTIC"/>
    <property type="match status" value="1"/>
</dbReference>
<evidence type="ECO:0000313" key="16">
    <source>
        <dbReference type="EMBL" id="MBM7473528.1"/>
    </source>
</evidence>
<evidence type="ECO:0000256" key="13">
    <source>
        <dbReference type="HAMAP-Rule" id="MF_00138"/>
    </source>
</evidence>
<dbReference type="InterPro" id="IPR011761">
    <property type="entry name" value="ATP-grasp"/>
</dbReference>
<dbReference type="SUPFAM" id="SSF52440">
    <property type="entry name" value="PreATP-grasp domain"/>
    <property type="match status" value="1"/>
</dbReference>
<dbReference type="Pfam" id="PF01071">
    <property type="entry name" value="GARS_A"/>
    <property type="match status" value="1"/>
</dbReference>
<evidence type="ECO:0000256" key="11">
    <source>
        <dbReference type="ARBA" id="ARBA00048475"/>
    </source>
</evidence>
<dbReference type="Gene3D" id="3.30.470.20">
    <property type="entry name" value="ATP-grasp fold, B domain"/>
    <property type="match status" value="2"/>
</dbReference>
<dbReference type="InterPro" id="IPR000115">
    <property type="entry name" value="PRibGlycinamide_synth"/>
</dbReference>
<dbReference type="EMBL" id="JAFBBU010000001">
    <property type="protein sequence ID" value="MBM7473528.1"/>
    <property type="molecule type" value="Genomic_DNA"/>
</dbReference>
<dbReference type="EC" id="6.3.2.6" evidence="12"/>
<dbReference type="NCBIfam" id="TIGR00877">
    <property type="entry name" value="purD"/>
    <property type="match status" value="1"/>
</dbReference>
<evidence type="ECO:0000256" key="4">
    <source>
        <dbReference type="ARBA" id="ARBA00005174"/>
    </source>
</evidence>
<dbReference type="PROSITE" id="PS00184">
    <property type="entry name" value="GARS"/>
    <property type="match status" value="1"/>
</dbReference>
<dbReference type="Gene3D" id="3.30.200.20">
    <property type="entry name" value="Phosphorylase Kinase, domain 1"/>
    <property type="match status" value="1"/>
</dbReference>
<dbReference type="PANTHER" id="PTHR43472">
    <property type="entry name" value="PHOSPHORIBOSYLAMINE--GLYCINE LIGASE"/>
    <property type="match status" value="1"/>
</dbReference>
<dbReference type="InterPro" id="IPR016185">
    <property type="entry name" value="PreATP-grasp_dom_sf"/>
</dbReference>
<dbReference type="InterPro" id="IPR037123">
    <property type="entry name" value="PRibGlycinamide_synth_C_sf"/>
</dbReference>
<evidence type="ECO:0000256" key="5">
    <source>
        <dbReference type="ARBA" id="ARBA00010190"/>
    </source>
</evidence>
<dbReference type="InterPro" id="IPR028923">
    <property type="entry name" value="SAICAR_synt/ADE2_N"/>
</dbReference>
<evidence type="ECO:0000256" key="7">
    <source>
        <dbReference type="ARBA" id="ARBA00022741"/>
    </source>
</evidence>
<keyword evidence="8 12" id="KW-0658">Purine biosynthesis</keyword>
<dbReference type="SUPFAM" id="SSF51246">
    <property type="entry name" value="Rudiment single hybrid motif"/>
    <property type="match status" value="1"/>
</dbReference>
<dbReference type="InterPro" id="IPR013815">
    <property type="entry name" value="ATP_grasp_subdomain_1"/>
</dbReference>
<evidence type="ECO:0000256" key="1">
    <source>
        <dbReference type="ARBA" id="ARBA00001936"/>
    </source>
</evidence>
<comment type="catalytic activity">
    <reaction evidence="11 12">
        <text>5-amino-1-(5-phospho-D-ribosyl)imidazole-4-carboxylate + L-aspartate + ATP = (2S)-2-[5-amino-1-(5-phospho-beta-D-ribosyl)imidazole-4-carboxamido]succinate + ADP + phosphate + 2 H(+)</text>
        <dbReference type="Rhea" id="RHEA:22628"/>
        <dbReference type="ChEBI" id="CHEBI:15378"/>
        <dbReference type="ChEBI" id="CHEBI:29991"/>
        <dbReference type="ChEBI" id="CHEBI:30616"/>
        <dbReference type="ChEBI" id="CHEBI:43474"/>
        <dbReference type="ChEBI" id="CHEBI:58443"/>
        <dbReference type="ChEBI" id="CHEBI:77657"/>
        <dbReference type="ChEBI" id="CHEBI:456216"/>
        <dbReference type="EC" id="6.3.2.6"/>
    </reaction>
</comment>
<dbReference type="SMART" id="SM01209">
    <property type="entry name" value="GARS_A"/>
    <property type="match status" value="1"/>
</dbReference>
<dbReference type="RefSeq" id="WP_205111069.1">
    <property type="nucleotide sequence ID" value="NZ_BAAAHT010000001.1"/>
</dbReference>